<dbReference type="PATRIC" id="fig|33935.3.peg.2685"/>
<dbReference type="OrthoDB" id="2740092at2"/>
<comment type="caution">
    <text evidence="1">The sequence shown here is derived from an EMBL/GenBank/DDBJ whole genome shotgun (WGS) entry which is preliminary data.</text>
</comment>
<dbReference type="Proteomes" id="UP000037977">
    <property type="component" value="Unassembled WGS sequence"/>
</dbReference>
<dbReference type="AlphaFoldDB" id="A0A0N0UWJ3"/>
<evidence type="ECO:0000313" key="2">
    <source>
        <dbReference type="Proteomes" id="UP000037977"/>
    </source>
</evidence>
<organism evidence="1 2">
    <name type="scientific">Lysinibacillus macroides</name>
    <dbReference type="NCBI Taxonomy" id="33935"/>
    <lineage>
        <taxon>Bacteria</taxon>
        <taxon>Bacillati</taxon>
        <taxon>Bacillota</taxon>
        <taxon>Bacilli</taxon>
        <taxon>Bacillales</taxon>
        <taxon>Bacillaceae</taxon>
        <taxon>Lysinibacillus</taxon>
    </lineage>
</organism>
<gene>
    <name evidence="1" type="ORF">ADM90_19310</name>
</gene>
<evidence type="ECO:0000313" key="1">
    <source>
        <dbReference type="EMBL" id="KOY81285.1"/>
    </source>
</evidence>
<protein>
    <submittedName>
        <fullName evidence="1">Uncharacterized protein</fullName>
    </submittedName>
</protein>
<proteinExistence type="predicted"/>
<dbReference type="EMBL" id="LGCI01000010">
    <property type="protein sequence ID" value="KOY81285.1"/>
    <property type="molecule type" value="Genomic_DNA"/>
</dbReference>
<reference evidence="1 2" key="1">
    <citation type="submission" date="2015-07" db="EMBL/GenBank/DDBJ databases">
        <title>Genome sequencing project for genomic taxonomy and phylogenomics of Bacillus-like bacteria.</title>
        <authorList>
            <person name="Liu B."/>
            <person name="Wang J."/>
            <person name="Zhu Y."/>
            <person name="Liu G."/>
            <person name="Chen Q."/>
            <person name="Chen Z."/>
            <person name="Che J."/>
            <person name="Ge C."/>
            <person name="Shi H."/>
            <person name="Pan Z."/>
            <person name="Liu X."/>
        </authorList>
    </citation>
    <scope>NUCLEOTIDE SEQUENCE [LARGE SCALE GENOMIC DNA]</scope>
    <source>
        <strain evidence="1 2">DSM 54</strain>
    </source>
</reference>
<keyword evidence="2" id="KW-1185">Reference proteome</keyword>
<sequence length="74" mass="8346">MVKNEAIKEKVNVTGEMVGEVIASTIPTFTKEQLVKSKKYEHRQDALNALLQDGKAYSYEQVDEILNKFDKGGK</sequence>
<accession>A0A0N0UWJ3</accession>
<dbReference type="STRING" id="33935.ADM90_19310"/>
<name>A0A0N0UWJ3_9BACI</name>